<dbReference type="Pfam" id="PF13936">
    <property type="entry name" value="HTH_38"/>
    <property type="match status" value="1"/>
</dbReference>
<dbReference type="RefSeq" id="WP_186934501.1">
    <property type="nucleotide sequence ID" value="NZ_JACOPS010000001.1"/>
</dbReference>
<evidence type="ECO:0000313" key="2">
    <source>
        <dbReference type="EMBL" id="MBC5727087.1"/>
    </source>
</evidence>
<evidence type="ECO:0000259" key="1">
    <source>
        <dbReference type="Pfam" id="PF13936"/>
    </source>
</evidence>
<dbReference type="EMBL" id="JACOPS010000001">
    <property type="protein sequence ID" value="MBC5727087.1"/>
    <property type="molecule type" value="Genomic_DNA"/>
</dbReference>
<dbReference type="InterPro" id="IPR025246">
    <property type="entry name" value="IS30-like_HTH"/>
</dbReference>
<gene>
    <name evidence="2" type="ORF">H8R91_00815</name>
</gene>
<sequence length="91" mass="11192">MDMLNFTPKHKKGQHLTREERYYISIRLNIDHWSVYKIAKELHRPYNTINKELKSVTVYLYNGKVKRYKPDIAEQKYKDKRINSKKNYRCL</sequence>
<comment type="caution">
    <text evidence="2">The sequence shown here is derived from an EMBL/GenBank/DDBJ whole genome shotgun (WGS) entry which is preliminary data.</text>
</comment>
<feature type="domain" description="Transposase IS30-like HTH" evidence="1">
    <location>
        <begin position="12"/>
        <end position="54"/>
    </location>
</feature>
<dbReference type="Proteomes" id="UP000636755">
    <property type="component" value="Unassembled WGS sequence"/>
</dbReference>
<accession>A0ABR7HHW8</accession>
<proteinExistence type="predicted"/>
<reference evidence="2 3" key="1">
    <citation type="submission" date="2020-08" db="EMBL/GenBank/DDBJ databases">
        <title>Genome public.</title>
        <authorList>
            <person name="Liu C."/>
            <person name="Sun Q."/>
        </authorList>
    </citation>
    <scope>NUCLEOTIDE SEQUENCE [LARGE SCALE GENOMIC DNA]</scope>
    <source>
        <strain evidence="2 3">NSJ-71</strain>
    </source>
</reference>
<evidence type="ECO:0000313" key="3">
    <source>
        <dbReference type="Proteomes" id="UP000636755"/>
    </source>
</evidence>
<organism evidence="2 3">
    <name type="scientific">Ruminococcus intestinalis</name>
    <dbReference type="NCBI Taxonomy" id="2763066"/>
    <lineage>
        <taxon>Bacteria</taxon>
        <taxon>Bacillati</taxon>
        <taxon>Bacillota</taxon>
        <taxon>Clostridia</taxon>
        <taxon>Eubacteriales</taxon>
        <taxon>Oscillospiraceae</taxon>
        <taxon>Ruminococcus</taxon>
    </lineage>
</organism>
<protein>
    <submittedName>
        <fullName evidence="2">Helix-turn-helix domain-containing protein</fullName>
    </submittedName>
</protein>
<keyword evidence="3" id="KW-1185">Reference proteome</keyword>
<name>A0ABR7HHW8_9FIRM</name>